<proteinExistence type="inferred from homology"/>
<evidence type="ECO:0000313" key="10">
    <source>
        <dbReference type="Proteomes" id="UP000736164"/>
    </source>
</evidence>
<sequence length="76" mass="9093">QVRHRWCELIIKHKHTAAYRDVEHFLTQDQAMGVYLYGELMVHEDIRQQCVARKCFSLAQEEMDPASRKVVEEMIF</sequence>
<dbReference type="GO" id="GO:0006508">
    <property type="term" value="P:proteolysis"/>
    <property type="evidence" value="ECO:0007669"/>
    <property type="project" value="UniProtKB-KW"/>
</dbReference>
<evidence type="ECO:0000256" key="7">
    <source>
        <dbReference type="ARBA" id="ARBA00023049"/>
    </source>
</evidence>
<evidence type="ECO:0000256" key="2">
    <source>
        <dbReference type="ARBA" id="ARBA00010136"/>
    </source>
</evidence>
<evidence type="ECO:0000256" key="4">
    <source>
        <dbReference type="ARBA" id="ARBA00022723"/>
    </source>
</evidence>
<keyword evidence="4" id="KW-0479">Metal-binding</keyword>
<protein>
    <submittedName>
        <fullName evidence="9">AMPO Aminopeptidase</fullName>
    </submittedName>
</protein>
<dbReference type="PANTHER" id="PTHR46627">
    <property type="entry name" value="AMINOPEPTIDASE O"/>
    <property type="match status" value="1"/>
</dbReference>
<evidence type="ECO:0000259" key="8">
    <source>
        <dbReference type="SMART" id="SM01263"/>
    </source>
</evidence>
<evidence type="ECO:0000256" key="3">
    <source>
        <dbReference type="ARBA" id="ARBA00022670"/>
    </source>
</evidence>
<comment type="cofactor">
    <cofactor evidence="1">
        <name>Zn(2+)</name>
        <dbReference type="ChEBI" id="CHEBI:29105"/>
    </cofactor>
</comment>
<keyword evidence="7" id="KW-0482">Metalloprotease</keyword>
<comment type="caution">
    <text evidence="9">The sequence shown here is derived from an EMBL/GenBank/DDBJ whole genome shotgun (WGS) entry which is preliminary data.</text>
</comment>
<feature type="non-terminal residue" evidence="9">
    <location>
        <position position="76"/>
    </location>
</feature>
<evidence type="ECO:0000256" key="6">
    <source>
        <dbReference type="ARBA" id="ARBA00022833"/>
    </source>
</evidence>
<organism evidence="9 10">
    <name type="scientific">Atractosteus spatula</name>
    <name type="common">Alligator gar</name>
    <name type="synonym">Lepisosteus spatula</name>
    <dbReference type="NCBI Taxonomy" id="7917"/>
    <lineage>
        <taxon>Eukaryota</taxon>
        <taxon>Metazoa</taxon>
        <taxon>Chordata</taxon>
        <taxon>Craniata</taxon>
        <taxon>Vertebrata</taxon>
        <taxon>Euteleostomi</taxon>
        <taxon>Actinopterygii</taxon>
        <taxon>Neopterygii</taxon>
        <taxon>Holostei</taxon>
        <taxon>Semionotiformes</taxon>
        <taxon>Lepisosteidae</taxon>
        <taxon>Atractosteus</taxon>
    </lineage>
</organism>
<keyword evidence="6" id="KW-0862">Zinc</keyword>
<dbReference type="InterPro" id="IPR033577">
    <property type="entry name" value="AOPep"/>
</dbReference>
<dbReference type="GO" id="GO:0070006">
    <property type="term" value="F:metalloaminopeptidase activity"/>
    <property type="evidence" value="ECO:0007669"/>
    <property type="project" value="InterPro"/>
</dbReference>
<gene>
    <name evidence="9" type="primary">Aopep_1</name>
    <name evidence="9" type="ORF">GTO95_0011574</name>
</gene>
<dbReference type="EMBL" id="JAAWVO010074887">
    <property type="protein sequence ID" value="MBN3325229.1"/>
    <property type="molecule type" value="Genomic_DNA"/>
</dbReference>
<accession>A0A8J7P4B0</accession>
<feature type="domain" description="Peptidase M1 leukotriene A4 hydrolase/aminopeptidase C-terminal" evidence="8">
    <location>
        <begin position="1"/>
        <end position="75"/>
    </location>
</feature>
<comment type="similarity">
    <text evidence="2">Belongs to the peptidase M1 family.</text>
</comment>
<name>A0A8J7P4B0_ATRSP</name>
<dbReference type="SUPFAM" id="SSF48371">
    <property type="entry name" value="ARM repeat"/>
    <property type="match status" value="1"/>
</dbReference>
<dbReference type="PANTHER" id="PTHR46627:SF1">
    <property type="entry name" value="AMINOPEPTIDASE O"/>
    <property type="match status" value="1"/>
</dbReference>
<dbReference type="Gene3D" id="1.25.40.320">
    <property type="entry name" value="Peptidase M1, leukotriene A4 hydrolase/aminopeptidase C-terminal domain"/>
    <property type="match status" value="1"/>
</dbReference>
<dbReference type="Pfam" id="PF09127">
    <property type="entry name" value="Leuk-A4-hydro_C"/>
    <property type="match status" value="1"/>
</dbReference>
<dbReference type="InterPro" id="IPR038502">
    <property type="entry name" value="M1_LTA-4_hydro/amino_C_sf"/>
</dbReference>
<feature type="non-terminal residue" evidence="9">
    <location>
        <position position="1"/>
    </location>
</feature>
<dbReference type="SMART" id="SM01263">
    <property type="entry name" value="Leuk-A4-hydro_C"/>
    <property type="match status" value="1"/>
</dbReference>
<dbReference type="InterPro" id="IPR016024">
    <property type="entry name" value="ARM-type_fold"/>
</dbReference>
<keyword evidence="5" id="KW-0378">Hydrolase</keyword>
<evidence type="ECO:0000256" key="1">
    <source>
        <dbReference type="ARBA" id="ARBA00001947"/>
    </source>
</evidence>
<evidence type="ECO:0000256" key="5">
    <source>
        <dbReference type="ARBA" id="ARBA00022801"/>
    </source>
</evidence>
<evidence type="ECO:0000313" key="9">
    <source>
        <dbReference type="EMBL" id="MBN3325229.1"/>
    </source>
</evidence>
<keyword evidence="10" id="KW-1185">Reference proteome</keyword>
<dbReference type="InterPro" id="IPR015211">
    <property type="entry name" value="Peptidase_M1_C"/>
</dbReference>
<keyword evidence="3" id="KW-0645">Protease</keyword>
<dbReference type="GO" id="GO:0005730">
    <property type="term" value="C:nucleolus"/>
    <property type="evidence" value="ECO:0007669"/>
    <property type="project" value="InterPro"/>
</dbReference>
<keyword evidence="9" id="KW-0031">Aminopeptidase</keyword>
<dbReference type="AlphaFoldDB" id="A0A8J7P4B0"/>
<reference evidence="9" key="1">
    <citation type="journal article" date="2021" name="Cell">
        <title>Tracing the genetic footprints of vertebrate landing in non-teleost ray-finned fishes.</title>
        <authorList>
            <person name="Bi X."/>
            <person name="Wang K."/>
            <person name="Yang L."/>
            <person name="Pan H."/>
            <person name="Jiang H."/>
            <person name="Wei Q."/>
            <person name="Fang M."/>
            <person name="Yu H."/>
            <person name="Zhu C."/>
            <person name="Cai Y."/>
            <person name="He Y."/>
            <person name="Gan X."/>
            <person name="Zeng H."/>
            <person name="Yu D."/>
            <person name="Zhu Y."/>
            <person name="Jiang H."/>
            <person name="Qiu Q."/>
            <person name="Yang H."/>
            <person name="Zhang Y.E."/>
            <person name="Wang W."/>
            <person name="Zhu M."/>
            <person name="He S."/>
            <person name="Zhang G."/>
        </authorList>
    </citation>
    <scope>NUCLEOTIDE SEQUENCE</scope>
    <source>
        <strain evidence="9">Allg_001</strain>
    </source>
</reference>
<dbReference type="Proteomes" id="UP000736164">
    <property type="component" value="Unassembled WGS sequence"/>
</dbReference>
<dbReference type="GO" id="GO:0008270">
    <property type="term" value="F:zinc ion binding"/>
    <property type="evidence" value="ECO:0007669"/>
    <property type="project" value="InterPro"/>
</dbReference>